<dbReference type="PANTHER" id="PTHR37954">
    <property type="entry name" value="BLL4979 PROTEIN"/>
    <property type="match status" value="1"/>
</dbReference>
<dbReference type="InterPro" id="IPR003748">
    <property type="entry name" value="DUF169"/>
</dbReference>
<sequence length="264" mass="29494">MGTETLQTTVIKLNSVLEIERKIIGVKFLFEKEDFDNADAKPLINKSPYCVMVKSAMIGVSIKANLEQFGCNGAINALGMAPPDELSRSGRSSLKLGLYQDIVVAKSARNDITFCNHLAYGVMLKPLEKFTEAPDIVIIVTNSYNAMRIIQGYCYIYGTQKNFKIGGNQAICSECTAYPFESNDINVSVLCSGTRFWCAWSKNDFAIGIPYNKFADIVEGVLHTVNATEPLSEKLRIGKNLKDNNITDIYVDYDKSYYYNYAKK</sequence>
<evidence type="ECO:0000313" key="1">
    <source>
        <dbReference type="EMBL" id="KNF09067.1"/>
    </source>
</evidence>
<organism evidence="1 2">
    <name type="scientific">Gottschalkia purinilytica</name>
    <name type="common">Clostridium purinilyticum</name>
    <dbReference type="NCBI Taxonomy" id="1503"/>
    <lineage>
        <taxon>Bacteria</taxon>
        <taxon>Bacillati</taxon>
        <taxon>Bacillota</taxon>
        <taxon>Tissierellia</taxon>
        <taxon>Tissierellales</taxon>
        <taxon>Gottschalkiaceae</taxon>
        <taxon>Gottschalkia</taxon>
    </lineage>
</organism>
<comment type="caution">
    <text evidence="1">The sequence shown here is derived from an EMBL/GenBank/DDBJ whole genome shotgun (WGS) entry which is preliminary data.</text>
</comment>
<dbReference type="OrthoDB" id="378658at2"/>
<gene>
    <name evidence="1" type="ORF">CLPU_4c01130</name>
</gene>
<dbReference type="RefSeq" id="WP_050354644.1">
    <property type="nucleotide sequence ID" value="NZ_LGSS01000004.1"/>
</dbReference>
<name>A0A0L0WC73_GOTPU</name>
<dbReference type="Proteomes" id="UP000037267">
    <property type="component" value="Unassembled WGS sequence"/>
</dbReference>
<accession>A0A0L0WC73</accession>
<dbReference type="EMBL" id="LGSS01000004">
    <property type="protein sequence ID" value="KNF09067.1"/>
    <property type="molecule type" value="Genomic_DNA"/>
</dbReference>
<dbReference type="Pfam" id="PF02596">
    <property type="entry name" value="DUF169"/>
    <property type="match status" value="1"/>
</dbReference>
<dbReference type="AlphaFoldDB" id="A0A0L0WC73"/>
<dbReference type="PANTHER" id="PTHR37954:SF3">
    <property type="entry name" value="DUF169 DOMAIN-CONTAINING PROTEIN"/>
    <property type="match status" value="1"/>
</dbReference>
<reference evidence="2" key="1">
    <citation type="submission" date="2015-07" db="EMBL/GenBank/DDBJ databases">
        <title>Draft genome sequence of the purine-degrading Gottschalkia purinilyticum DSM 1384 (formerly Clostridium purinilyticum).</title>
        <authorList>
            <person name="Poehlein A."/>
            <person name="Schiel-Bengelsdorf B."/>
            <person name="Bengelsdorf F.R."/>
            <person name="Daniel R."/>
            <person name="Duerre P."/>
        </authorList>
    </citation>
    <scope>NUCLEOTIDE SEQUENCE [LARGE SCALE GENOMIC DNA]</scope>
    <source>
        <strain evidence="2">DSM 1384</strain>
    </source>
</reference>
<evidence type="ECO:0008006" key="3">
    <source>
        <dbReference type="Google" id="ProtNLM"/>
    </source>
</evidence>
<keyword evidence="2" id="KW-1185">Reference proteome</keyword>
<proteinExistence type="predicted"/>
<evidence type="ECO:0000313" key="2">
    <source>
        <dbReference type="Proteomes" id="UP000037267"/>
    </source>
</evidence>
<protein>
    <recommendedName>
        <fullName evidence="3">ArCR</fullName>
    </recommendedName>
</protein>
<dbReference type="STRING" id="1503.CLPU_4c01130"/>